<dbReference type="Proteomes" id="UP000031668">
    <property type="component" value="Unassembled WGS sequence"/>
</dbReference>
<dbReference type="AlphaFoldDB" id="A0A0C2ML87"/>
<evidence type="ECO:0000256" key="1">
    <source>
        <dbReference type="SAM" id="MobiDB-lite"/>
    </source>
</evidence>
<comment type="caution">
    <text evidence="2">The sequence shown here is derived from an EMBL/GenBank/DDBJ whole genome shotgun (WGS) entry which is preliminary data.</text>
</comment>
<evidence type="ECO:0000313" key="2">
    <source>
        <dbReference type="EMBL" id="KII67981.1"/>
    </source>
</evidence>
<protein>
    <submittedName>
        <fullName evidence="2">Uncharacterized protein</fullName>
    </submittedName>
</protein>
<evidence type="ECO:0000313" key="3">
    <source>
        <dbReference type="Proteomes" id="UP000031668"/>
    </source>
</evidence>
<dbReference type="EMBL" id="JWZT01002990">
    <property type="protein sequence ID" value="KII67981.1"/>
    <property type="molecule type" value="Genomic_DNA"/>
</dbReference>
<name>A0A0C2ML87_THEKT</name>
<organism evidence="2 3">
    <name type="scientific">Thelohanellus kitauei</name>
    <name type="common">Myxosporean</name>
    <dbReference type="NCBI Taxonomy" id="669202"/>
    <lineage>
        <taxon>Eukaryota</taxon>
        <taxon>Metazoa</taxon>
        <taxon>Cnidaria</taxon>
        <taxon>Myxozoa</taxon>
        <taxon>Myxosporea</taxon>
        <taxon>Bivalvulida</taxon>
        <taxon>Platysporina</taxon>
        <taxon>Myxobolidae</taxon>
        <taxon>Thelohanellus</taxon>
    </lineage>
</organism>
<feature type="compositionally biased region" description="Basic and acidic residues" evidence="1">
    <location>
        <begin position="280"/>
        <end position="295"/>
    </location>
</feature>
<keyword evidence="3" id="KW-1185">Reference proteome</keyword>
<reference evidence="2 3" key="1">
    <citation type="journal article" date="2014" name="Genome Biol. Evol.">
        <title>The genome of the myxosporean Thelohanellus kitauei shows adaptations to nutrient acquisition within its fish host.</title>
        <authorList>
            <person name="Yang Y."/>
            <person name="Xiong J."/>
            <person name="Zhou Z."/>
            <person name="Huo F."/>
            <person name="Miao W."/>
            <person name="Ran C."/>
            <person name="Liu Y."/>
            <person name="Zhang J."/>
            <person name="Feng J."/>
            <person name="Wang M."/>
            <person name="Wang M."/>
            <person name="Wang L."/>
            <person name="Yao B."/>
        </authorList>
    </citation>
    <scope>NUCLEOTIDE SEQUENCE [LARGE SCALE GENOMIC DNA]</scope>
    <source>
        <strain evidence="2">Wuqing</strain>
    </source>
</reference>
<feature type="region of interest" description="Disordered" evidence="1">
    <location>
        <begin position="275"/>
        <end position="295"/>
    </location>
</feature>
<accession>A0A0C2ML87</accession>
<sequence>MISLSIQQGSVKSPNNESTKLRAEVMKCLNEHKTHFCEDTTHSSEVMTGCVGAIVKQGKIIDVAVKNKPQGDPAAKTLHVYRYSSATVMLFSSSMRKYAHFKDQFKGEFPEIHESASESGTIGDFQHFSAYCQGRELSEIDSNISNFAKDLHTKIMFLVGAREKHDTHLVEYEENKVGAYDARDKILEELIKTQKDHGSDRTGFTVILFEHSVTSELDQLFQSEMISDQVAQEIIEFIIRAQSEIMFNSQRSVIQDKSEILPLLKDASLIKWIEGTESPESEKEEPVEPIHAKRQ</sequence>
<gene>
    <name evidence="2" type="ORF">RF11_01982</name>
</gene>
<proteinExistence type="predicted"/>